<accession>A0A841DV05</accession>
<evidence type="ECO:0000313" key="3">
    <source>
        <dbReference type="Proteomes" id="UP000558997"/>
    </source>
</evidence>
<feature type="transmembrane region" description="Helical" evidence="1">
    <location>
        <begin position="12"/>
        <end position="41"/>
    </location>
</feature>
<evidence type="ECO:0000313" key="2">
    <source>
        <dbReference type="EMBL" id="MBB5980107.1"/>
    </source>
</evidence>
<feature type="transmembrane region" description="Helical" evidence="1">
    <location>
        <begin position="53"/>
        <end position="77"/>
    </location>
</feature>
<dbReference type="AlphaFoldDB" id="A0A841DV05"/>
<evidence type="ECO:0000256" key="1">
    <source>
        <dbReference type="SAM" id="Phobius"/>
    </source>
</evidence>
<dbReference type="RefSeq" id="WP_184835586.1">
    <property type="nucleotide sequence ID" value="NZ_BAAAVN010000007.1"/>
</dbReference>
<reference evidence="2 3" key="1">
    <citation type="submission" date="2020-08" db="EMBL/GenBank/DDBJ databases">
        <title>Sequencing the genomes of 1000 actinobacteria strains.</title>
        <authorList>
            <person name="Klenk H.-P."/>
        </authorList>
    </citation>
    <scope>NUCLEOTIDE SEQUENCE [LARGE SCALE GENOMIC DNA]</scope>
    <source>
        <strain evidence="2 3">DSM 17294</strain>
    </source>
</reference>
<dbReference type="Proteomes" id="UP000558997">
    <property type="component" value="Unassembled WGS sequence"/>
</dbReference>
<dbReference type="EMBL" id="JACHNF010000001">
    <property type="protein sequence ID" value="MBB5980107.1"/>
    <property type="molecule type" value="Genomic_DNA"/>
</dbReference>
<protein>
    <submittedName>
        <fullName evidence="2">Uncharacterized protein</fullName>
    </submittedName>
</protein>
<comment type="caution">
    <text evidence="2">The sequence shown here is derived from an EMBL/GenBank/DDBJ whole genome shotgun (WGS) entry which is preliminary data.</text>
</comment>
<keyword evidence="1" id="KW-1133">Transmembrane helix</keyword>
<keyword evidence="1" id="KW-0812">Transmembrane</keyword>
<name>A0A841DV05_9ACTN</name>
<keyword evidence="3" id="KW-1185">Reference proteome</keyword>
<gene>
    <name evidence="2" type="ORF">HDA44_003448</name>
</gene>
<sequence length="79" mass="8191">MRVLRASSVAEVWLGLAEWLLVARVMAVVVVLPLTGLFVLAGALPELVTPPTVLFLVALTGLLAAATVMWVGLVGVVGL</sequence>
<proteinExistence type="predicted"/>
<keyword evidence="1" id="KW-0472">Membrane</keyword>
<organism evidence="2 3">
    <name type="scientific">Kribbella solani</name>
    <dbReference type="NCBI Taxonomy" id="236067"/>
    <lineage>
        <taxon>Bacteria</taxon>
        <taxon>Bacillati</taxon>
        <taxon>Actinomycetota</taxon>
        <taxon>Actinomycetes</taxon>
        <taxon>Propionibacteriales</taxon>
        <taxon>Kribbellaceae</taxon>
        <taxon>Kribbella</taxon>
    </lineage>
</organism>